<dbReference type="Pfam" id="PF03705">
    <property type="entry name" value="CheR_N"/>
    <property type="match status" value="1"/>
</dbReference>
<dbReference type="PROSITE" id="PS50123">
    <property type="entry name" value="CHER"/>
    <property type="match status" value="1"/>
</dbReference>
<dbReference type="CDD" id="cd02440">
    <property type="entry name" value="AdoMet_MTases"/>
    <property type="match status" value="1"/>
</dbReference>
<dbReference type="SMART" id="SM00138">
    <property type="entry name" value="MeTrc"/>
    <property type="match status" value="1"/>
</dbReference>
<dbReference type="GO" id="GO:0008983">
    <property type="term" value="F:protein-glutamate O-methyltransferase activity"/>
    <property type="evidence" value="ECO:0007669"/>
    <property type="project" value="UniProtKB-EC"/>
</dbReference>
<dbReference type="SUPFAM" id="SSF47757">
    <property type="entry name" value="Chemotaxis receptor methyltransferase CheR, N-terminal domain"/>
    <property type="match status" value="1"/>
</dbReference>
<dbReference type="SUPFAM" id="SSF53335">
    <property type="entry name" value="S-adenosyl-L-methionine-dependent methyltransferases"/>
    <property type="match status" value="1"/>
</dbReference>
<dbReference type="EC" id="2.1.1.80" evidence="2"/>
<organism evidence="7 8">
    <name type="scientific">Lapillicoccus jejuensis</name>
    <dbReference type="NCBI Taxonomy" id="402171"/>
    <lineage>
        <taxon>Bacteria</taxon>
        <taxon>Bacillati</taxon>
        <taxon>Actinomycetota</taxon>
        <taxon>Actinomycetes</taxon>
        <taxon>Micrococcales</taxon>
        <taxon>Intrasporangiaceae</taxon>
        <taxon>Lapillicoccus</taxon>
    </lineage>
</organism>
<dbReference type="Gene3D" id="1.10.155.10">
    <property type="entry name" value="Chemotaxis receptor methyltransferase CheR, N-terminal domain"/>
    <property type="match status" value="1"/>
</dbReference>
<evidence type="ECO:0000313" key="8">
    <source>
        <dbReference type="Proteomes" id="UP000317893"/>
    </source>
</evidence>
<dbReference type="PIRSF" id="PIRSF000410">
    <property type="entry name" value="CheR"/>
    <property type="match status" value="1"/>
</dbReference>
<dbReference type="PANTHER" id="PTHR24422">
    <property type="entry name" value="CHEMOTAXIS PROTEIN METHYLTRANSFERASE"/>
    <property type="match status" value="1"/>
</dbReference>
<evidence type="ECO:0000259" key="6">
    <source>
        <dbReference type="PROSITE" id="PS50123"/>
    </source>
</evidence>
<evidence type="ECO:0000313" key="7">
    <source>
        <dbReference type="EMBL" id="TQJ10247.1"/>
    </source>
</evidence>
<dbReference type="Gene3D" id="3.40.50.150">
    <property type="entry name" value="Vaccinia Virus protein VP39"/>
    <property type="match status" value="1"/>
</dbReference>
<evidence type="ECO:0000256" key="3">
    <source>
        <dbReference type="ARBA" id="ARBA00022603"/>
    </source>
</evidence>
<keyword evidence="3 7" id="KW-0489">Methyltransferase</keyword>
<dbReference type="PRINTS" id="PR00996">
    <property type="entry name" value="CHERMTFRASE"/>
</dbReference>
<gene>
    <name evidence="7" type="ORF">FB458_3367</name>
</gene>
<keyword evidence="5" id="KW-0949">S-adenosyl-L-methionine</keyword>
<evidence type="ECO:0000256" key="1">
    <source>
        <dbReference type="ARBA" id="ARBA00001541"/>
    </source>
</evidence>
<keyword evidence="4 7" id="KW-0808">Transferase</keyword>
<dbReference type="InterPro" id="IPR022642">
    <property type="entry name" value="CheR_C"/>
</dbReference>
<comment type="catalytic activity">
    <reaction evidence="1">
        <text>L-glutamyl-[protein] + S-adenosyl-L-methionine = [protein]-L-glutamate 5-O-methyl ester + S-adenosyl-L-homocysteine</text>
        <dbReference type="Rhea" id="RHEA:24452"/>
        <dbReference type="Rhea" id="RHEA-COMP:10208"/>
        <dbReference type="Rhea" id="RHEA-COMP:10311"/>
        <dbReference type="ChEBI" id="CHEBI:29973"/>
        <dbReference type="ChEBI" id="CHEBI:57856"/>
        <dbReference type="ChEBI" id="CHEBI:59789"/>
        <dbReference type="ChEBI" id="CHEBI:82795"/>
        <dbReference type="EC" id="2.1.1.80"/>
    </reaction>
</comment>
<dbReference type="InterPro" id="IPR000780">
    <property type="entry name" value="CheR_MeTrfase"/>
</dbReference>
<dbReference type="RefSeq" id="WP_211356074.1">
    <property type="nucleotide sequence ID" value="NZ_BAAAPR010000015.1"/>
</dbReference>
<feature type="domain" description="CheR-type methyltransferase" evidence="6">
    <location>
        <begin position="12"/>
        <end position="281"/>
    </location>
</feature>
<protein>
    <recommendedName>
        <fullName evidence="2">protein-glutamate O-methyltransferase</fullName>
        <ecNumber evidence="2">2.1.1.80</ecNumber>
    </recommendedName>
</protein>
<dbReference type="GO" id="GO:0032259">
    <property type="term" value="P:methylation"/>
    <property type="evidence" value="ECO:0007669"/>
    <property type="project" value="UniProtKB-KW"/>
</dbReference>
<dbReference type="Proteomes" id="UP000317893">
    <property type="component" value="Unassembled WGS sequence"/>
</dbReference>
<evidence type="ECO:0000256" key="4">
    <source>
        <dbReference type="ARBA" id="ARBA00022679"/>
    </source>
</evidence>
<dbReference type="InterPro" id="IPR026024">
    <property type="entry name" value="Chemotaxis_MeTrfase_CheR"/>
</dbReference>
<keyword evidence="8" id="KW-1185">Reference proteome</keyword>
<name>A0A542E4K0_9MICO</name>
<dbReference type="EMBL" id="VFMN01000001">
    <property type="protein sequence ID" value="TQJ10247.1"/>
    <property type="molecule type" value="Genomic_DNA"/>
</dbReference>
<proteinExistence type="predicted"/>
<sequence length="282" mass="31762">MTPAQTVHVGIQDGVSIPITPEEFAWFTTFLRGRTGIELKDGKQALVMSRLDRRLRHHSAASYKEYFALISGGRGEEARIALDLMTTNETYFFREPQHFEMLPRLLPSVAGQRPLRVWSAASSSGEEAYSIALTLAEHDPSGLWEVFGSDLSHRIVDTAARGLYPIEAAQRVPGHLRTAYCLRGRGEHEGFFTFDAGLRSRVTFRQLNLTRPLPDLGTFDVVFLRNILIYFSSDTKRQVVDRVATTLRPGGYLLTSHAETLMGLETTLESFAPSVYRRREQV</sequence>
<reference evidence="7 8" key="1">
    <citation type="submission" date="2019-06" db="EMBL/GenBank/DDBJ databases">
        <title>Sequencing the genomes of 1000 actinobacteria strains.</title>
        <authorList>
            <person name="Klenk H.-P."/>
        </authorList>
    </citation>
    <scope>NUCLEOTIDE SEQUENCE [LARGE SCALE GENOMIC DNA]</scope>
    <source>
        <strain evidence="7 8">DSM 18607</strain>
    </source>
</reference>
<dbReference type="AlphaFoldDB" id="A0A542E4K0"/>
<dbReference type="InterPro" id="IPR022641">
    <property type="entry name" value="CheR_N"/>
</dbReference>
<accession>A0A542E4K0</accession>
<dbReference type="InterPro" id="IPR036804">
    <property type="entry name" value="CheR_N_sf"/>
</dbReference>
<dbReference type="Pfam" id="PF01739">
    <property type="entry name" value="CheR"/>
    <property type="match status" value="1"/>
</dbReference>
<dbReference type="PANTHER" id="PTHR24422:SF26">
    <property type="entry name" value="CHEMOTAXIS PROTEIN METHYLTRANSFERASE"/>
    <property type="match status" value="1"/>
</dbReference>
<dbReference type="InterPro" id="IPR050903">
    <property type="entry name" value="Bact_Chemotaxis_MeTrfase"/>
</dbReference>
<evidence type="ECO:0000256" key="5">
    <source>
        <dbReference type="ARBA" id="ARBA00022691"/>
    </source>
</evidence>
<comment type="caution">
    <text evidence="7">The sequence shown here is derived from an EMBL/GenBank/DDBJ whole genome shotgun (WGS) entry which is preliminary data.</text>
</comment>
<dbReference type="InterPro" id="IPR029063">
    <property type="entry name" value="SAM-dependent_MTases_sf"/>
</dbReference>
<evidence type="ECO:0000256" key="2">
    <source>
        <dbReference type="ARBA" id="ARBA00012534"/>
    </source>
</evidence>